<dbReference type="PANTHER" id="PTHR22846:SF2">
    <property type="entry name" value="F-BOX-LIKE_WD REPEAT-CONTAINING PROTEIN EBI"/>
    <property type="match status" value="1"/>
</dbReference>
<dbReference type="FunFam" id="1.20.960.30:FF:000001">
    <property type="entry name" value="F-box-like/WD repeat-containing protein TBL1XR1"/>
    <property type="match status" value="1"/>
</dbReference>
<feature type="repeat" description="WD" evidence="5">
    <location>
        <begin position="314"/>
        <end position="350"/>
    </location>
</feature>
<comment type="subcellular location">
    <subcellularLocation>
        <location evidence="1">Nucleus</location>
    </subcellularLocation>
</comment>
<keyword evidence="2 5" id="KW-0853">WD repeat</keyword>
<dbReference type="InterPro" id="IPR045183">
    <property type="entry name" value="Ebi-like"/>
</dbReference>
<dbReference type="PRINTS" id="PR00320">
    <property type="entry name" value="GPROTEINBRPT"/>
</dbReference>
<dbReference type="PROSITE" id="PS50896">
    <property type="entry name" value="LISH"/>
    <property type="match status" value="1"/>
</dbReference>
<dbReference type="Gene3D" id="1.20.960.30">
    <property type="match status" value="1"/>
</dbReference>
<gene>
    <name evidence="7" type="ORF">FNF29_08175</name>
</gene>
<dbReference type="PROSITE" id="PS50082">
    <property type="entry name" value="WD_REPEATS_2"/>
    <property type="match status" value="5"/>
</dbReference>
<evidence type="ECO:0000256" key="1">
    <source>
        <dbReference type="ARBA" id="ARBA00004123"/>
    </source>
</evidence>
<dbReference type="SUPFAM" id="SSF50978">
    <property type="entry name" value="WD40 repeat-like"/>
    <property type="match status" value="1"/>
</dbReference>
<evidence type="ECO:0000256" key="2">
    <source>
        <dbReference type="ARBA" id="ARBA00022574"/>
    </source>
</evidence>
<dbReference type="InterPro" id="IPR020472">
    <property type="entry name" value="WD40_PAC1"/>
</dbReference>
<reference evidence="7 8" key="1">
    <citation type="submission" date="2019-07" db="EMBL/GenBank/DDBJ databases">
        <title>Genomes of Cafeteria roenbergensis.</title>
        <authorList>
            <person name="Fischer M.G."/>
            <person name="Hackl T."/>
            <person name="Roman M."/>
        </authorList>
    </citation>
    <scope>NUCLEOTIDE SEQUENCE [LARGE SCALE GENOMIC DNA]</scope>
    <source>
        <strain evidence="7 8">BVI</strain>
    </source>
</reference>
<comment type="caution">
    <text evidence="7">The sequence shown here is derived from an EMBL/GenBank/DDBJ whole genome shotgun (WGS) entry which is preliminary data.</text>
</comment>
<dbReference type="Pfam" id="PF00400">
    <property type="entry name" value="WD40"/>
    <property type="match status" value="7"/>
</dbReference>
<evidence type="ECO:0000313" key="7">
    <source>
        <dbReference type="EMBL" id="KAA0146226.1"/>
    </source>
</evidence>
<keyword evidence="8" id="KW-1185">Reference proteome</keyword>
<feature type="region of interest" description="Disordered" evidence="6">
    <location>
        <begin position="150"/>
        <end position="190"/>
    </location>
</feature>
<dbReference type="InterPro" id="IPR015943">
    <property type="entry name" value="WD40/YVTN_repeat-like_dom_sf"/>
</dbReference>
<sequence>MSLSSDEVNLLVYRYLQESGFRHSAFTFGHESLLARTPAVESDVPYGSLVGLLQKGLQFLEIERHVREDGTEAPHDHMTRPFEDAKARVTANETDKVTLVSAETAVMLAGHKGEALCCGFSPSGKTLASGGTDGTMRLWGVPGASDAGPVAVKLPVPGNSSSAGPAKTSSSSSASSGAQPEPAAGRAAAEAGSSNEASVIAWSNSGEWLACGGGLGGVVVVHSNGSARAELSEHSGTVLGLAFSPSDSYLASCGLDGRVSVTECEAFTSMPPISTHRAPVLDLAWQSDSVLATASADRTVQIHKVGTERAPRVFAGHSADVNCVEWDPTRTLLASCSDDASVRLWSAREGGIFEFKGHTAGVHAIEWAPGGGGGGGAGGSGSSSAAAVGGCASPSALLASAGADATVRLWDVNAAVCRATLRGHSGLVATARFSPDGLLMASGSIDRRVVVWSVADGKPVRTFEGAGGVLALDWHPSGGQLAVAFSDGSVAKLDLRE</sequence>
<dbReference type="OMA" id="KWNKCGN"/>
<proteinExistence type="predicted"/>
<dbReference type="Proteomes" id="UP000323011">
    <property type="component" value="Unassembled WGS sequence"/>
</dbReference>
<organism evidence="7 8">
    <name type="scientific">Cafeteria roenbergensis</name>
    <name type="common">Marine flagellate</name>
    <dbReference type="NCBI Taxonomy" id="33653"/>
    <lineage>
        <taxon>Eukaryota</taxon>
        <taxon>Sar</taxon>
        <taxon>Stramenopiles</taxon>
        <taxon>Bigyra</taxon>
        <taxon>Opalozoa</taxon>
        <taxon>Bicosoecida</taxon>
        <taxon>Cafeteriaceae</taxon>
        <taxon>Cafeteria</taxon>
    </lineage>
</organism>
<feature type="repeat" description="WD" evidence="5">
    <location>
        <begin position="397"/>
        <end position="420"/>
    </location>
</feature>
<dbReference type="PANTHER" id="PTHR22846">
    <property type="entry name" value="WD40 REPEAT PROTEIN"/>
    <property type="match status" value="1"/>
</dbReference>
<dbReference type="CDD" id="cd00200">
    <property type="entry name" value="WD40"/>
    <property type="match status" value="1"/>
</dbReference>
<keyword evidence="4" id="KW-0539">Nucleus</keyword>
<feature type="compositionally biased region" description="Low complexity" evidence="6">
    <location>
        <begin position="160"/>
        <end position="190"/>
    </location>
</feature>
<feature type="repeat" description="WD" evidence="5">
    <location>
        <begin position="108"/>
        <end position="139"/>
    </location>
</feature>
<evidence type="ECO:0000256" key="3">
    <source>
        <dbReference type="ARBA" id="ARBA00022737"/>
    </source>
</evidence>
<dbReference type="InterPro" id="IPR001680">
    <property type="entry name" value="WD40_rpt"/>
</dbReference>
<dbReference type="InterPro" id="IPR036322">
    <property type="entry name" value="WD40_repeat_dom_sf"/>
</dbReference>
<dbReference type="PROSITE" id="PS50294">
    <property type="entry name" value="WD_REPEATS_REGION"/>
    <property type="match status" value="3"/>
</dbReference>
<name>A0A5A8BZS6_CAFRO</name>
<dbReference type="GO" id="GO:0003714">
    <property type="term" value="F:transcription corepressor activity"/>
    <property type="evidence" value="ECO:0007669"/>
    <property type="project" value="InterPro"/>
</dbReference>
<dbReference type="Gene3D" id="2.130.10.10">
    <property type="entry name" value="YVTN repeat-like/Quinoprotein amine dehydrogenase"/>
    <property type="match status" value="1"/>
</dbReference>
<dbReference type="GO" id="GO:0000118">
    <property type="term" value="C:histone deacetylase complex"/>
    <property type="evidence" value="ECO:0007669"/>
    <property type="project" value="TreeGrafter"/>
</dbReference>
<evidence type="ECO:0000256" key="5">
    <source>
        <dbReference type="PROSITE-ProRule" id="PRU00221"/>
    </source>
</evidence>
<evidence type="ECO:0008006" key="9">
    <source>
        <dbReference type="Google" id="ProtNLM"/>
    </source>
</evidence>
<protein>
    <recommendedName>
        <fullName evidence="9">LisH domain-containing protein</fullName>
    </recommendedName>
</protein>
<dbReference type="Pfam" id="PF08513">
    <property type="entry name" value="LisH"/>
    <property type="match status" value="1"/>
</dbReference>
<feature type="repeat" description="WD" evidence="5">
    <location>
        <begin position="231"/>
        <end position="261"/>
    </location>
</feature>
<evidence type="ECO:0000256" key="6">
    <source>
        <dbReference type="SAM" id="MobiDB-lite"/>
    </source>
</evidence>
<evidence type="ECO:0000313" key="8">
    <source>
        <dbReference type="Proteomes" id="UP000323011"/>
    </source>
</evidence>
<dbReference type="GO" id="GO:0006357">
    <property type="term" value="P:regulation of transcription by RNA polymerase II"/>
    <property type="evidence" value="ECO:0007669"/>
    <property type="project" value="TreeGrafter"/>
</dbReference>
<dbReference type="InterPro" id="IPR006594">
    <property type="entry name" value="LisH"/>
</dbReference>
<dbReference type="AlphaFoldDB" id="A0A5A8BZS6"/>
<accession>A0A5A8BZS6</accession>
<dbReference type="SMART" id="SM00320">
    <property type="entry name" value="WD40"/>
    <property type="match status" value="8"/>
</dbReference>
<evidence type="ECO:0000256" key="4">
    <source>
        <dbReference type="ARBA" id="ARBA00023242"/>
    </source>
</evidence>
<feature type="repeat" description="WD" evidence="5">
    <location>
        <begin position="421"/>
        <end position="462"/>
    </location>
</feature>
<keyword evidence="3" id="KW-0677">Repeat</keyword>
<dbReference type="SMART" id="SM00667">
    <property type="entry name" value="LisH"/>
    <property type="match status" value="1"/>
</dbReference>
<dbReference type="EMBL" id="VLTN01000095">
    <property type="protein sequence ID" value="KAA0146226.1"/>
    <property type="molecule type" value="Genomic_DNA"/>
</dbReference>